<proteinExistence type="predicted"/>
<evidence type="ECO:0000313" key="1">
    <source>
        <dbReference type="EMBL" id="GGH10103.1"/>
    </source>
</evidence>
<comment type="caution">
    <text evidence="1">The sequence shown here is derived from an EMBL/GenBank/DDBJ whole genome shotgun (WGS) entry which is preliminary data.</text>
</comment>
<evidence type="ECO:0008006" key="3">
    <source>
        <dbReference type="Google" id="ProtNLM"/>
    </source>
</evidence>
<accession>A0ABQ1Y220</accession>
<sequence>MGNRVRAVVGCPGCGDGGCKPGQDVSCGRYVVRGDGVELGRIVDSVVVGDGEVWEIAWPDGTIDLLSTTQLAGVRTYRPPNRPPKDETAQ</sequence>
<dbReference type="Proteomes" id="UP000596938">
    <property type="component" value="Unassembled WGS sequence"/>
</dbReference>
<organism evidence="1 2">
    <name type="scientific">Pseudarthrobacter polychromogenes</name>
    <dbReference type="NCBI Taxonomy" id="1676"/>
    <lineage>
        <taxon>Bacteria</taxon>
        <taxon>Bacillati</taxon>
        <taxon>Actinomycetota</taxon>
        <taxon>Actinomycetes</taxon>
        <taxon>Micrococcales</taxon>
        <taxon>Micrococcaceae</taxon>
        <taxon>Pseudarthrobacter</taxon>
    </lineage>
</organism>
<gene>
    <name evidence="1" type="ORF">GCM10011577_38810</name>
</gene>
<protein>
    <recommendedName>
        <fullName evidence="3">DUF4314 domain-containing protein</fullName>
    </recommendedName>
</protein>
<reference evidence="2" key="1">
    <citation type="journal article" date="2019" name="Int. J. Syst. Evol. Microbiol.">
        <title>The Global Catalogue of Microorganisms (GCM) 10K type strain sequencing project: providing services to taxonomists for standard genome sequencing and annotation.</title>
        <authorList>
            <consortium name="The Broad Institute Genomics Platform"/>
            <consortium name="The Broad Institute Genome Sequencing Center for Infectious Disease"/>
            <person name="Wu L."/>
            <person name="Ma J."/>
        </authorList>
    </citation>
    <scope>NUCLEOTIDE SEQUENCE [LARGE SCALE GENOMIC DNA]</scope>
    <source>
        <strain evidence="2">CGMCC 1.1927</strain>
    </source>
</reference>
<dbReference type="EMBL" id="BMKU01000019">
    <property type="protein sequence ID" value="GGH10103.1"/>
    <property type="molecule type" value="Genomic_DNA"/>
</dbReference>
<name>A0ABQ1Y220_9MICC</name>
<evidence type="ECO:0000313" key="2">
    <source>
        <dbReference type="Proteomes" id="UP000596938"/>
    </source>
</evidence>
<keyword evidence="2" id="KW-1185">Reference proteome</keyword>